<proteinExistence type="predicted"/>
<evidence type="ECO:0000313" key="2">
    <source>
        <dbReference type="EMBL" id="CAI9107701.1"/>
    </source>
</evidence>
<dbReference type="AlphaFoldDB" id="A0AAV1DK39"/>
<keyword evidence="3" id="KW-1185">Reference proteome</keyword>
<dbReference type="PANTHER" id="PTHR31111:SF138">
    <property type="entry name" value="F-BOX ASSOCIATED DOMAIN-CONTAINING PROTEIN"/>
    <property type="match status" value="1"/>
</dbReference>
<dbReference type="Proteomes" id="UP001161247">
    <property type="component" value="Chromosome 5"/>
</dbReference>
<dbReference type="CDD" id="cd22157">
    <property type="entry name" value="F-box_AtFBW1-like"/>
    <property type="match status" value="1"/>
</dbReference>
<sequence>MDYVPTGKNTMIMLPEDLVWEVLKWIPVKSLMRFMCVSRIWLSIILNPRFCEAYRGYDSPSLSSFHVPRYYDIRSDYTLLRLLNIESGRVTSFTLDHGGSEYTNVVDGLMCFYLHEKSWLYNIATREMVQLPDLTTPDPDIVYPTIAIHVTWASIPILNEPALRYGGFLSLIKRGACLGGSLCWKRWKWSQVTAFSLAEEKFIDINPLDSNFFLINFGPSIVVTRCVGRSDSPADELLCYDIEKEIWRDELLELPREKSMDDVEDDNEMAPVVGILPNGKMVLHDSFQGLPFHQLYLFDKFNKKWKQISTGPASEQIF</sequence>
<reference evidence="2" key="1">
    <citation type="submission" date="2023-03" db="EMBL/GenBank/DDBJ databases">
        <authorList>
            <person name="Julca I."/>
        </authorList>
    </citation>
    <scope>NUCLEOTIDE SEQUENCE</scope>
</reference>
<dbReference type="SMART" id="SM00256">
    <property type="entry name" value="FBOX"/>
    <property type="match status" value="1"/>
</dbReference>
<dbReference type="InterPro" id="IPR036047">
    <property type="entry name" value="F-box-like_dom_sf"/>
</dbReference>
<accession>A0AAV1DK39</accession>
<feature type="domain" description="F-box" evidence="1">
    <location>
        <begin position="8"/>
        <end position="57"/>
    </location>
</feature>
<gene>
    <name evidence="2" type="ORF">OLC1_LOCUS15950</name>
</gene>
<dbReference type="PROSITE" id="PS50181">
    <property type="entry name" value="FBOX"/>
    <property type="match status" value="1"/>
</dbReference>
<dbReference type="Pfam" id="PF00646">
    <property type="entry name" value="F-box"/>
    <property type="match status" value="1"/>
</dbReference>
<evidence type="ECO:0000313" key="3">
    <source>
        <dbReference type="Proteomes" id="UP001161247"/>
    </source>
</evidence>
<name>A0AAV1DK39_OLDCO</name>
<organism evidence="2 3">
    <name type="scientific">Oldenlandia corymbosa var. corymbosa</name>
    <dbReference type="NCBI Taxonomy" id="529605"/>
    <lineage>
        <taxon>Eukaryota</taxon>
        <taxon>Viridiplantae</taxon>
        <taxon>Streptophyta</taxon>
        <taxon>Embryophyta</taxon>
        <taxon>Tracheophyta</taxon>
        <taxon>Spermatophyta</taxon>
        <taxon>Magnoliopsida</taxon>
        <taxon>eudicotyledons</taxon>
        <taxon>Gunneridae</taxon>
        <taxon>Pentapetalae</taxon>
        <taxon>asterids</taxon>
        <taxon>lamiids</taxon>
        <taxon>Gentianales</taxon>
        <taxon>Rubiaceae</taxon>
        <taxon>Rubioideae</taxon>
        <taxon>Spermacoceae</taxon>
        <taxon>Hedyotis-Oldenlandia complex</taxon>
        <taxon>Oldenlandia</taxon>
    </lineage>
</organism>
<evidence type="ECO:0000259" key="1">
    <source>
        <dbReference type="PROSITE" id="PS50181"/>
    </source>
</evidence>
<dbReference type="EMBL" id="OX459122">
    <property type="protein sequence ID" value="CAI9107701.1"/>
    <property type="molecule type" value="Genomic_DNA"/>
</dbReference>
<dbReference type="InterPro" id="IPR001810">
    <property type="entry name" value="F-box_dom"/>
</dbReference>
<dbReference type="PANTHER" id="PTHR31111">
    <property type="entry name" value="BNAA05G37150D PROTEIN-RELATED"/>
    <property type="match status" value="1"/>
</dbReference>
<protein>
    <submittedName>
        <fullName evidence="2">OLC1v1007123C1</fullName>
    </submittedName>
</protein>
<dbReference type="SUPFAM" id="SSF81383">
    <property type="entry name" value="F-box domain"/>
    <property type="match status" value="1"/>
</dbReference>